<dbReference type="AlphaFoldDB" id="W7U724"/>
<proteinExistence type="predicted"/>
<feature type="region of interest" description="Disordered" evidence="1">
    <location>
        <begin position="12"/>
        <end position="71"/>
    </location>
</feature>
<keyword evidence="3" id="KW-1185">Reference proteome</keyword>
<evidence type="ECO:0000313" key="2">
    <source>
        <dbReference type="EMBL" id="EWM28649.1"/>
    </source>
</evidence>
<name>W7U724_9STRA</name>
<evidence type="ECO:0000256" key="1">
    <source>
        <dbReference type="SAM" id="MobiDB-lite"/>
    </source>
</evidence>
<dbReference type="OrthoDB" id="10297148at2759"/>
<evidence type="ECO:0000313" key="3">
    <source>
        <dbReference type="Proteomes" id="UP000019335"/>
    </source>
</evidence>
<sequence>MLHVSLKIGKNASDTGAYSYPDKKRIKTKEAEAGDDDDDDDYHAANSAGAGHETRGTLEVENVTSHVENHRREEEKWCNAMVEYAMTMSAIREEADPVWYQHVLRSVLGHGPETDVAAYLIDTDVKRLVFSQFLGARGGTSLLSQELMRKAFEQCVAKSEASPGDPDDSPALYLNSLFDPRAAIALHRRPGAGQFPSASEVLVHSLDTDALLSALACLGFGVVSAPSTEWRLQRVDPLHEASLLGHVRACPHLSLRLRQSESLYAFPLGAPLLAAPPEPTPPFPASFSFQAFSTHTSGAEDMEAGFHLSCGDTSLCAVYRDRLWPGSWRLRTSPPVERKGYEGVLLRFLCQKIVQEEEHEAQERGKDLLVWVSDDASSEGGAIGEADIQNVLCNLGFVRKGMGVTIYAVSGRPNSLLAGQEPDKLLRTGCFGHWG</sequence>
<gene>
    <name evidence="2" type="ORF">Naga_100177g15</name>
</gene>
<reference evidence="2 3" key="1">
    <citation type="journal article" date="2014" name="Mol. Plant">
        <title>Chromosome Scale Genome Assembly and Transcriptome Profiling of Nannochloropsis gaditana in Nitrogen Depletion.</title>
        <authorList>
            <person name="Corteggiani Carpinelli E."/>
            <person name="Telatin A."/>
            <person name="Vitulo N."/>
            <person name="Forcato C."/>
            <person name="D'Angelo M."/>
            <person name="Schiavon R."/>
            <person name="Vezzi A."/>
            <person name="Giacometti G.M."/>
            <person name="Morosinotto T."/>
            <person name="Valle G."/>
        </authorList>
    </citation>
    <scope>NUCLEOTIDE SEQUENCE [LARGE SCALE GENOMIC DNA]</scope>
    <source>
        <strain evidence="2 3">B-31</strain>
    </source>
</reference>
<comment type="caution">
    <text evidence="2">The sequence shown here is derived from an EMBL/GenBank/DDBJ whole genome shotgun (WGS) entry which is preliminary data.</text>
</comment>
<organism evidence="2 3">
    <name type="scientific">Nannochloropsis gaditana</name>
    <dbReference type="NCBI Taxonomy" id="72520"/>
    <lineage>
        <taxon>Eukaryota</taxon>
        <taxon>Sar</taxon>
        <taxon>Stramenopiles</taxon>
        <taxon>Ochrophyta</taxon>
        <taxon>Eustigmatophyceae</taxon>
        <taxon>Eustigmatales</taxon>
        <taxon>Monodopsidaceae</taxon>
        <taxon>Nannochloropsis</taxon>
    </lineage>
</organism>
<accession>W7U724</accession>
<protein>
    <submittedName>
        <fullName evidence="2">Uncharacterized protein</fullName>
    </submittedName>
</protein>
<dbReference type="EMBL" id="AZIL01000276">
    <property type="protein sequence ID" value="EWM28649.1"/>
    <property type="molecule type" value="Genomic_DNA"/>
</dbReference>
<dbReference type="Proteomes" id="UP000019335">
    <property type="component" value="Chromosome 4"/>
</dbReference>